<dbReference type="CDD" id="cd19481">
    <property type="entry name" value="RecA-like_protease"/>
    <property type="match status" value="1"/>
</dbReference>
<proteinExistence type="inferred from homology"/>
<gene>
    <name evidence="5" type="ORF">SAMN05216490_4140</name>
</gene>
<keyword evidence="2" id="KW-0547">Nucleotide-binding</keyword>
<dbReference type="EMBL" id="LT629740">
    <property type="protein sequence ID" value="SDT57911.1"/>
    <property type="molecule type" value="Genomic_DNA"/>
</dbReference>
<dbReference type="GO" id="GO:0016887">
    <property type="term" value="F:ATP hydrolysis activity"/>
    <property type="evidence" value="ECO:0007669"/>
    <property type="project" value="InterPro"/>
</dbReference>
<dbReference type="GO" id="GO:0005524">
    <property type="term" value="F:ATP binding"/>
    <property type="evidence" value="ECO:0007669"/>
    <property type="project" value="UniProtKB-KW"/>
</dbReference>
<organism evidence="5 6">
    <name type="scientific">Mucilaginibacter mallensis</name>
    <dbReference type="NCBI Taxonomy" id="652787"/>
    <lineage>
        <taxon>Bacteria</taxon>
        <taxon>Pseudomonadati</taxon>
        <taxon>Bacteroidota</taxon>
        <taxon>Sphingobacteriia</taxon>
        <taxon>Sphingobacteriales</taxon>
        <taxon>Sphingobacteriaceae</taxon>
        <taxon>Mucilaginibacter</taxon>
    </lineage>
</organism>
<keyword evidence="3" id="KW-0067">ATP-binding</keyword>
<keyword evidence="6" id="KW-1185">Reference proteome</keyword>
<evidence type="ECO:0000313" key="6">
    <source>
        <dbReference type="Proteomes" id="UP000199679"/>
    </source>
</evidence>
<dbReference type="InterPro" id="IPR027417">
    <property type="entry name" value="P-loop_NTPase"/>
</dbReference>
<evidence type="ECO:0000256" key="3">
    <source>
        <dbReference type="ARBA" id="ARBA00022840"/>
    </source>
</evidence>
<feature type="domain" description="AAA+ ATPase" evidence="4">
    <location>
        <begin position="223"/>
        <end position="355"/>
    </location>
</feature>
<reference evidence="5 6" key="1">
    <citation type="submission" date="2016-10" db="EMBL/GenBank/DDBJ databases">
        <authorList>
            <person name="de Groot N.N."/>
        </authorList>
    </citation>
    <scope>NUCLEOTIDE SEQUENCE [LARGE SCALE GENOMIC DNA]</scope>
    <source>
        <strain evidence="5 6">MP1X4</strain>
    </source>
</reference>
<sequence length="433" mass="49808">MLQAIETYIHQFSGYLQAIIQKDHSAEWDLTALIEAITQEFKKYGVQLAPPEGLIFLMVYIPHIYPNFYDEVMKEAMPQGGDFPEFGGVRGSSHRGLLPTGETAQFILAGDDIEKRLFVQQLLTGGTLVRYGILYLETVKEGEPIMSGRIIAEQEWISRLVMGVEIPPRFGPEFPAKRIITEMQWDDLVLNPYTFSQINDIKTWLMYNAKLMEDEVLKRKVKPGYRVLLHGPPGTGKTLTASLLGKQFNKDVYRIDLSQIVSKFIGETEKNLEKVFSKAENKGWILFFDEADALFGKRTQTQSSNDRYANQEVSYLLQRIEDFPGLLILASNFKSNMDEAFLRRFHTVVHFPAPNPAERLLLWQKSWPASYKMEPTFSLKLIADKHELNGAAIINIMHYACLKAIARDDEYIRHDDIHEAIKTEYRKEERSMK</sequence>
<dbReference type="STRING" id="652787.SAMN05216490_4140"/>
<evidence type="ECO:0000313" key="5">
    <source>
        <dbReference type="EMBL" id="SDT57911.1"/>
    </source>
</evidence>
<dbReference type="OrthoDB" id="7438987at2"/>
<dbReference type="PANTHER" id="PTHR23073">
    <property type="entry name" value="26S PROTEASOME REGULATORY SUBUNIT"/>
    <property type="match status" value="1"/>
</dbReference>
<evidence type="ECO:0000256" key="1">
    <source>
        <dbReference type="ARBA" id="ARBA00006914"/>
    </source>
</evidence>
<dbReference type="AlphaFoldDB" id="A0A1H2BI41"/>
<comment type="similarity">
    <text evidence="1">Belongs to the AAA ATPase family.</text>
</comment>
<dbReference type="InterPro" id="IPR003959">
    <property type="entry name" value="ATPase_AAA_core"/>
</dbReference>
<dbReference type="SMART" id="SM00382">
    <property type="entry name" value="AAA"/>
    <property type="match status" value="1"/>
</dbReference>
<name>A0A1H2BI41_MUCMA</name>
<dbReference type="SUPFAM" id="SSF52540">
    <property type="entry name" value="P-loop containing nucleoside triphosphate hydrolases"/>
    <property type="match status" value="1"/>
</dbReference>
<dbReference type="RefSeq" id="WP_091377523.1">
    <property type="nucleotide sequence ID" value="NZ_LT629740.1"/>
</dbReference>
<dbReference type="InterPro" id="IPR050221">
    <property type="entry name" value="26S_Proteasome_ATPase"/>
</dbReference>
<protein>
    <submittedName>
        <fullName evidence="5">ATPase family associated with various cellular activities (AAA)</fullName>
    </submittedName>
</protein>
<dbReference type="Proteomes" id="UP000199679">
    <property type="component" value="Chromosome I"/>
</dbReference>
<dbReference type="InterPro" id="IPR003593">
    <property type="entry name" value="AAA+_ATPase"/>
</dbReference>
<dbReference type="Gene3D" id="3.40.50.300">
    <property type="entry name" value="P-loop containing nucleotide triphosphate hydrolases"/>
    <property type="match status" value="1"/>
</dbReference>
<accession>A0A1H2BI41</accession>
<dbReference type="Pfam" id="PF00004">
    <property type="entry name" value="AAA"/>
    <property type="match status" value="1"/>
</dbReference>
<evidence type="ECO:0000256" key="2">
    <source>
        <dbReference type="ARBA" id="ARBA00022741"/>
    </source>
</evidence>
<evidence type="ECO:0000259" key="4">
    <source>
        <dbReference type="SMART" id="SM00382"/>
    </source>
</evidence>